<dbReference type="SMART" id="SM00028">
    <property type="entry name" value="TPR"/>
    <property type="match status" value="2"/>
</dbReference>
<dbReference type="Gene3D" id="1.25.40.10">
    <property type="entry name" value="Tetratricopeptide repeat domain"/>
    <property type="match status" value="1"/>
</dbReference>
<sequence>MQTTGANQQDSDSESLARAAIAAALCADWHQAVKINEKILNLSKNNVEALNRLGRAYLCLGGVAKASKTYKKVLELDPYNIIALKNIEKLAKTDGSLREASQTNGISKSYAGGAQVNLSQVFLYEPGKTKLVNLLNLAPPSVLASLNCGDQVKINPKNHGITVTNSFETYLGAFPDDLAHRLLSLISGGNLYEAYVKSAGLKTLTIFIREIQRSQKFANQPSFQTQNSNYIDTEPTA</sequence>
<dbReference type="AlphaFoldDB" id="A0A1F5G5L8"/>
<dbReference type="Proteomes" id="UP000179102">
    <property type="component" value="Unassembled WGS sequence"/>
</dbReference>
<feature type="repeat" description="TPR" evidence="1">
    <location>
        <begin position="47"/>
        <end position="80"/>
    </location>
</feature>
<dbReference type="SUPFAM" id="SSF48452">
    <property type="entry name" value="TPR-like"/>
    <property type="match status" value="1"/>
</dbReference>
<comment type="caution">
    <text evidence="2">The sequence shown here is derived from an EMBL/GenBank/DDBJ whole genome shotgun (WGS) entry which is preliminary data.</text>
</comment>
<evidence type="ECO:0000313" key="3">
    <source>
        <dbReference type="Proteomes" id="UP000179102"/>
    </source>
</evidence>
<dbReference type="InterPro" id="IPR011990">
    <property type="entry name" value="TPR-like_helical_dom_sf"/>
</dbReference>
<reference evidence="2 3" key="1">
    <citation type="journal article" date="2016" name="Nat. Commun.">
        <title>Thousands of microbial genomes shed light on interconnected biogeochemical processes in an aquifer system.</title>
        <authorList>
            <person name="Anantharaman K."/>
            <person name="Brown C.T."/>
            <person name="Hug L.A."/>
            <person name="Sharon I."/>
            <person name="Castelle C.J."/>
            <person name="Probst A.J."/>
            <person name="Thomas B.C."/>
            <person name="Singh A."/>
            <person name="Wilkins M.J."/>
            <person name="Karaoz U."/>
            <person name="Brodie E.L."/>
            <person name="Williams K.H."/>
            <person name="Hubbard S.S."/>
            <person name="Banfield J.F."/>
        </authorList>
    </citation>
    <scope>NUCLEOTIDE SEQUENCE [LARGE SCALE GENOMIC DNA]</scope>
</reference>
<dbReference type="STRING" id="1797711.A2870_03460"/>
<keyword evidence="1" id="KW-0802">TPR repeat</keyword>
<dbReference type="InterPro" id="IPR019734">
    <property type="entry name" value="TPR_rpt"/>
</dbReference>
<dbReference type="PROSITE" id="PS50005">
    <property type="entry name" value="TPR"/>
    <property type="match status" value="1"/>
</dbReference>
<gene>
    <name evidence="2" type="ORF">A2870_03460</name>
</gene>
<accession>A0A1F5G5L8</accession>
<evidence type="ECO:0000313" key="2">
    <source>
        <dbReference type="EMBL" id="OGD87180.1"/>
    </source>
</evidence>
<evidence type="ECO:0000256" key="1">
    <source>
        <dbReference type="PROSITE-ProRule" id="PRU00339"/>
    </source>
</evidence>
<organism evidence="2 3">
    <name type="scientific">Candidatus Curtissbacteria bacterium RIFCSPHIGHO2_01_FULL_41_11</name>
    <dbReference type="NCBI Taxonomy" id="1797711"/>
    <lineage>
        <taxon>Bacteria</taxon>
        <taxon>Candidatus Curtissiibacteriota</taxon>
    </lineage>
</organism>
<protein>
    <submittedName>
        <fullName evidence="2">Uncharacterized protein</fullName>
    </submittedName>
</protein>
<name>A0A1F5G5L8_9BACT</name>
<proteinExistence type="predicted"/>
<dbReference type="EMBL" id="MFAZ01000018">
    <property type="protein sequence ID" value="OGD87180.1"/>
    <property type="molecule type" value="Genomic_DNA"/>
</dbReference>